<dbReference type="Proteomes" id="UP000501705">
    <property type="component" value="Chromosome"/>
</dbReference>
<dbReference type="InterPro" id="IPR036291">
    <property type="entry name" value="NAD(P)-bd_dom_sf"/>
</dbReference>
<evidence type="ECO:0000313" key="3">
    <source>
        <dbReference type="Proteomes" id="UP000501705"/>
    </source>
</evidence>
<name>A0A6G9XSZ8_NOCBR</name>
<protein>
    <submittedName>
        <fullName evidence="2">NAD(P)H-binding protein</fullName>
    </submittedName>
</protein>
<accession>A0A6G9XSZ8</accession>
<dbReference type="RefSeq" id="WP_167463148.1">
    <property type="nucleotide sequence ID" value="NZ_CP046171.1"/>
</dbReference>
<dbReference type="PANTHER" id="PTHR15020">
    <property type="entry name" value="FLAVIN REDUCTASE-RELATED"/>
    <property type="match status" value="1"/>
</dbReference>
<dbReference type="PANTHER" id="PTHR15020:SF50">
    <property type="entry name" value="UPF0659 PROTEIN YMR090W"/>
    <property type="match status" value="1"/>
</dbReference>
<proteinExistence type="predicted"/>
<feature type="domain" description="NAD(P)-binding" evidence="1">
    <location>
        <begin position="7"/>
        <end position="192"/>
    </location>
</feature>
<dbReference type="CDD" id="cd05243">
    <property type="entry name" value="SDR_a5"/>
    <property type="match status" value="1"/>
</dbReference>
<dbReference type="EMBL" id="CP046171">
    <property type="protein sequence ID" value="QIS04027.1"/>
    <property type="molecule type" value="Genomic_DNA"/>
</dbReference>
<gene>
    <name evidence="2" type="ORF">F5X71_18365</name>
</gene>
<evidence type="ECO:0000259" key="1">
    <source>
        <dbReference type="Pfam" id="PF13460"/>
    </source>
</evidence>
<evidence type="ECO:0000313" key="2">
    <source>
        <dbReference type="EMBL" id="QIS04027.1"/>
    </source>
</evidence>
<dbReference type="AlphaFoldDB" id="A0A6G9XSZ8"/>
<dbReference type="SUPFAM" id="SSF51735">
    <property type="entry name" value="NAD(P)-binding Rossmann-fold domains"/>
    <property type="match status" value="1"/>
</dbReference>
<dbReference type="Gene3D" id="3.40.50.720">
    <property type="entry name" value="NAD(P)-binding Rossmann-like Domain"/>
    <property type="match status" value="1"/>
</dbReference>
<dbReference type="Pfam" id="PF13460">
    <property type="entry name" value="NAD_binding_10"/>
    <property type="match status" value="1"/>
</dbReference>
<dbReference type="InterPro" id="IPR016040">
    <property type="entry name" value="NAD(P)-bd_dom"/>
</dbReference>
<organism evidence="2 3">
    <name type="scientific">Nocardia brasiliensis</name>
    <dbReference type="NCBI Taxonomy" id="37326"/>
    <lineage>
        <taxon>Bacteria</taxon>
        <taxon>Bacillati</taxon>
        <taxon>Actinomycetota</taxon>
        <taxon>Actinomycetes</taxon>
        <taxon>Mycobacteriales</taxon>
        <taxon>Nocardiaceae</taxon>
        <taxon>Nocardia</taxon>
    </lineage>
</organism>
<reference evidence="2 3" key="1">
    <citation type="journal article" date="2019" name="ACS Chem. Biol.">
        <title>Identification and Mobilization of a Cryptic Antibiotic Biosynthesis Gene Locus from a Human-Pathogenic Nocardia Isolate.</title>
        <authorList>
            <person name="Herisse M."/>
            <person name="Ishida K."/>
            <person name="Porter J.L."/>
            <person name="Howden B."/>
            <person name="Hertweck C."/>
            <person name="Stinear T.P."/>
            <person name="Pidot S.J."/>
        </authorList>
    </citation>
    <scope>NUCLEOTIDE SEQUENCE [LARGE SCALE GENOMIC DNA]</scope>
    <source>
        <strain evidence="2 3">AUSMDU00024985</strain>
    </source>
</reference>
<sequence>MRVVIAGGHGKIAMKLAELLTGRGDEVAALIRNPDHAADITAIGAEPVLLDLEQAAPEDVLAVVTGSDAVVFAAGAGPGSGVARKYTVDRDGSIRLAEAAEQARVRRFVQISSINAGQPPAAGTDEVWAAYLDAKTQAEDDLRKRDLDWTILRPGLLVDTPGNGSVTLTVPPVPRGDIPRADVAQVIAALLAATHTVHLTLELVAGNTPVAQAVAALATGANDGAALTD</sequence>